<dbReference type="RefSeq" id="WP_279524353.1">
    <property type="nucleotide sequence ID" value="NZ_JARVII010000011.1"/>
</dbReference>
<dbReference type="Pfam" id="PF25601">
    <property type="entry name" value="AAA_lid_14"/>
    <property type="match status" value="1"/>
</dbReference>
<dbReference type="InterPro" id="IPR027417">
    <property type="entry name" value="P-loop_NTPase"/>
</dbReference>
<dbReference type="FunFam" id="3.40.50.300:FF:001653">
    <property type="entry name" value="Transcriptional regulator RtcR"/>
    <property type="match status" value="1"/>
</dbReference>
<dbReference type="Gene3D" id="1.10.8.60">
    <property type="match status" value="1"/>
</dbReference>
<evidence type="ECO:0000259" key="4">
    <source>
        <dbReference type="PROSITE" id="PS50045"/>
    </source>
</evidence>
<dbReference type="CDD" id="cd00009">
    <property type="entry name" value="AAA"/>
    <property type="match status" value="1"/>
</dbReference>
<feature type="domain" description="Sigma-54 factor interaction" evidence="4">
    <location>
        <begin position="187"/>
        <end position="425"/>
    </location>
</feature>
<organism evidence="5 6">
    <name type="scientific">Ottowia cancrivicina</name>
    <dbReference type="NCBI Taxonomy" id="3040346"/>
    <lineage>
        <taxon>Bacteria</taxon>
        <taxon>Pseudomonadati</taxon>
        <taxon>Pseudomonadota</taxon>
        <taxon>Betaproteobacteria</taxon>
        <taxon>Burkholderiales</taxon>
        <taxon>Comamonadaceae</taxon>
        <taxon>Ottowia</taxon>
    </lineage>
</organism>
<evidence type="ECO:0000313" key="5">
    <source>
        <dbReference type="EMBL" id="MDG9699456.1"/>
    </source>
</evidence>
<dbReference type="PANTHER" id="PTHR32071:SF14">
    <property type="entry name" value="TRANSCRIPTIONAL REGULATORY PROTEIN RTCR"/>
    <property type="match status" value="1"/>
</dbReference>
<evidence type="ECO:0000256" key="3">
    <source>
        <dbReference type="SAM" id="MobiDB-lite"/>
    </source>
</evidence>
<dbReference type="GO" id="GO:0003700">
    <property type="term" value="F:DNA-binding transcription factor activity"/>
    <property type="evidence" value="ECO:0007669"/>
    <property type="project" value="InterPro"/>
</dbReference>
<keyword evidence="1" id="KW-0547">Nucleotide-binding</keyword>
<accession>A0AAW6RM90</accession>
<dbReference type="InterPro" id="IPR002078">
    <property type="entry name" value="Sigma_54_int"/>
</dbReference>
<dbReference type="NCBIfam" id="NF038308">
    <property type="entry name" value="RNA_repair_RtcR"/>
    <property type="match status" value="1"/>
</dbReference>
<dbReference type="PANTHER" id="PTHR32071">
    <property type="entry name" value="TRANSCRIPTIONAL REGULATORY PROTEIN"/>
    <property type="match status" value="1"/>
</dbReference>
<dbReference type="InterPro" id="IPR003593">
    <property type="entry name" value="AAA+_ATPase"/>
</dbReference>
<dbReference type="InterPro" id="IPR017183">
    <property type="entry name" value="Sigma54_dep_tscrpt_act_RtcR"/>
</dbReference>
<feature type="region of interest" description="Disordered" evidence="3">
    <location>
        <begin position="452"/>
        <end position="472"/>
    </location>
</feature>
<dbReference type="InterPro" id="IPR058031">
    <property type="entry name" value="AAA_lid_NorR"/>
</dbReference>
<evidence type="ECO:0000256" key="1">
    <source>
        <dbReference type="ARBA" id="ARBA00022741"/>
    </source>
</evidence>
<dbReference type="SUPFAM" id="SSF52540">
    <property type="entry name" value="P-loop containing nucleoside triphosphate hydrolases"/>
    <property type="match status" value="1"/>
</dbReference>
<dbReference type="Gene3D" id="3.40.50.300">
    <property type="entry name" value="P-loop containing nucleotide triphosphate hydrolases"/>
    <property type="match status" value="1"/>
</dbReference>
<comment type="caution">
    <text evidence="5">The sequence shown here is derived from an EMBL/GenBank/DDBJ whole genome shotgun (WGS) entry which is preliminary data.</text>
</comment>
<keyword evidence="2" id="KW-0067">ATP-binding</keyword>
<protein>
    <submittedName>
        <fullName evidence="5">RNA repair transcriptional activator RtcR</fullName>
    </submittedName>
</protein>
<sequence>MNIKPVTAIGFLGTQLDSGMGAGRWQKWRPSVALCQQPGQPVARLELLYTGERHRRLAECVQGDIASFSPATDVRLTLLPIADPWDFGQVYSALYDWAHGYAWAPDEWQYWVHITTGTHVAQICLFLLAESRHLPGVLAQTSPPRRWGTGEPGQLSLIDLDLSRYDAIARRFEAAQRDAVAFLKSGIATRNARFNALIDEIERVAVRSAAPILLTGPTGAGKSFLARRMAQLKRERKLISGQFVEVNCATLHGDGAMSALFGHKKGAFTGAASDRAGLLKSADGGVLFLDEIGELGPDEQAMLLKAIEEKRFYPLGSDREVGSNFQLIAGTCRDLRREVAAGRFREDLFSRINLWTYDLPGLAARPEDIEPNIDHLLALHASEQGRMARFHPEARSAFLRFAQSEEAAWRGNFRDLSSSITRLATLAEGGRITQAQVEAETARLRWLWARQGPESGSESGPESAPESAPAAADWPARLLGPEKAAALDLFDRLQLAAVLPVCAQSASLSEAGRRLFAQSRQQRKAVNDSDRLRKYLLRFGLSWEQIRQGMAGSVKP</sequence>
<dbReference type="PROSITE" id="PS50045">
    <property type="entry name" value="SIGMA54_INTERACT_4"/>
    <property type="match status" value="1"/>
</dbReference>
<reference evidence="5 6" key="1">
    <citation type="submission" date="2023-04" db="EMBL/GenBank/DDBJ databases">
        <title>Ottowia paracancer sp. nov., isolated from human stomach.</title>
        <authorList>
            <person name="Song Y."/>
        </authorList>
    </citation>
    <scope>NUCLEOTIDE SEQUENCE [LARGE SCALE GENOMIC DNA]</scope>
    <source>
        <strain evidence="5 6">10c7w1</strain>
    </source>
</reference>
<dbReference type="Pfam" id="PF06956">
    <property type="entry name" value="RtcR"/>
    <property type="match status" value="1"/>
</dbReference>
<keyword evidence="6" id="KW-1185">Reference proteome</keyword>
<evidence type="ECO:0000313" key="6">
    <source>
        <dbReference type="Proteomes" id="UP001237156"/>
    </source>
</evidence>
<dbReference type="PIRSF" id="PIRSF037354">
    <property type="entry name" value="Txn_actvtr_RtcR"/>
    <property type="match status" value="1"/>
</dbReference>
<dbReference type="EMBL" id="JARVII010000011">
    <property type="protein sequence ID" value="MDG9699456.1"/>
    <property type="molecule type" value="Genomic_DNA"/>
</dbReference>
<proteinExistence type="predicted"/>
<gene>
    <name evidence="5" type="primary">rtcR</name>
    <name evidence="5" type="ORF">QB898_06965</name>
</gene>
<dbReference type="GO" id="GO:0005524">
    <property type="term" value="F:ATP binding"/>
    <property type="evidence" value="ECO:0007669"/>
    <property type="project" value="UniProtKB-KW"/>
</dbReference>
<dbReference type="Proteomes" id="UP001237156">
    <property type="component" value="Unassembled WGS sequence"/>
</dbReference>
<dbReference type="AlphaFoldDB" id="A0AAW6RM90"/>
<name>A0AAW6RM90_9BURK</name>
<dbReference type="Pfam" id="PF00158">
    <property type="entry name" value="Sigma54_activat"/>
    <property type="match status" value="1"/>
</dbReference>
<dbReference type="SMART" id="SM00382">
    <property type="entry name" value="AAA"/>
    <property type="match status" value="1"/>
</dbReference>
<evidence type="ECO:0000256" key="2">
    <source>
        <dbReference type="ARBA" id="ARBA00022840"/>
    </source>
</evidence>
<dbReference type="InterPro" id="IPR009715">
    <property type="entry name" value="RtcR"/>
</dbReference>